<organism evidence="1 2">
    <name type="scientific">Pogonophryne albipinna</name>
    <dbReference type="NCBI Taxonomy" id="1090488"/>
    <lineage>
        <taxon>Eukaryota</taxon>
        <taxon>Metazoa</taxon>
        <taxon>Chordata</taxon>
        <taxon>Craniata</taxon>
        <taxon>Vertebrata</taxon>
        <taxon>Euteleostomi</taxon>
        <taxon>Actinopterygii</taxon>
        <taxon>Neopterygii</taxon>
        <taxon>Teleostei</taxon>
        <taxon>Neoteleostei</taxon>
        <taxon>Acanthomorphata</taxon>
        <taxon>Eupercaria</taxon>
        <taxon>Perciformes</taxon>
        <taxon>Notothenioidei</taxon>
        <taxon>Pogonophryne</taxon>
    </lineage>
</organism>
<protein>
    <submittedName>
        <fullName evidence="1">Uncharacterized protein</fullName>
    </submittedName>
</protein>
<dbReference type="Proteomes" id="UP001219934">
    <property type="component" value="Unassembled WGS sequence"/>
</dbReference>
<evidence type="ECO:0000313" key="1">
    <source>
        <dbReference type="EMBL" id="KAJ4927800.1"/>
    </source>
</evidence>
<evidence type="ECO:0000313" key="2">
    <source>
        <dbReference type="Proteomes" id="UP001219934"/>
    </source>
</evidence>
<dbReference type="AlphaFoldDB" id="A0AAD6ALQ5"/>
<reference evidence="1" key="1">
    <citation type="submission" date="2022-11" db="EMBL/GenBank/DDBJ databases">
        <title>Chromosome-level genome of Pogonophryne albipinna.</title>
        <authorList>
            <person name="Jo E."/>
        </authorList>
    </citation>
    <scope>NUCLEOTIDE SEQUENCE</scope>
    <source>
        <strain evidence="1">SGF0006</strain>
        <tissue evidence="1">Muscle</tissue>
    </source>
</reference>
<name>A0AAD6ALQ5_9TELE</name>
<sequence>MMKSGGGYFQKMAEMDFKTTTMEALVRMSRTDLLVVGCLNVSPADNVCEWAFISFSLPRLKAVEMKEKTLLR</sequence>
<proteinExistence type="predicted"/>
<comment type="caution">
    <text evidence="1">The sequence shown here is derived from an EMBL/GenBank/DDBJ whole genome shotgun (WGS) entry which is preliminary data.</text>
</comment>
<accession>A0AAD6ALQ5</accession>
<gene>
    <name evidence="1" type="ORF">JOQ06_015602</name>
</gene>
<keyword evidence="2" id="KW-1185">Reference proteome</keyword>
<dbReference type="EMBL" id="JAPTMU010000018">
    <property type="protein sequence ID" value="KAJ4927800.1"/>
    <property type="molecule type" value="Genomic_DNA"/>
</dbReference>